<dbReference type="AlphaFoldDB" id="A0ABC9N6F7"/>
<gene>
    <name evidence="1" type="ORF">BACUNI_03906</name>
</gene>
<evidence type="ECO:0000313" key="2">
    <source>
        <dbReference type="Proteomes" id="UP000004110"/>
    </source>
</evidence>
<sequence>MQMVCRCFICKPSVKEEVEYKTDDIHILSLAKYG</sequence>
<dbReference type="EMBL" id="AAYH02000048">
    <property type="protein sequence ID" value="EDO52293.1"/>
    <property type="molecule type" value="Genomic_DNA"/>
</dbReference>
<accession>A0ABC9N6F7</accession>
<evidence type="ECO:0000313" key="1">
    <source>
        <dbReference type="EMBL" id="EDO52293.1"/>
    </source>
</evidence>
<organism evidence="1 2">
    <name type="scientific">Bacteroides uniformis (strain ATCC 8492 / DSM 6597 / CCUG 4942 / CIP 103695 / JCM 5828 / KCTC 5204 / NCTC 13054 / VPI 0061)</name>
    <dbReference type="NCBI Taxonomy" id="411479"/>
    <lineage>
        <taxon>Bacteria</taxon>
        <taxon>Pseudomonadati</taxon>
        <taxon>Bacteroidota</taxon>
        <taxon>Bacteroidia</taxon>
        <taxon>Bacteroidales</taxon>
        <taxon>Bacteroidaceae</taxon>
        <taxon>Bacteroides</taxon>
    </lineage>
</organism>
<proteinExistence type="predicted"/>
<keyword evidence="2" id="KW-1185">Reference proteome</keyword>
<protein>
    <submittedName>
        <fullName evidence="1">Uncharacterized protein</fullName>
    </submittedName>
</protein>
<reference evidence="1" key="2">
    <citation type="submission" date="2013-11" db="EMBL/GenBank/DDBJ databases">
        <title>Draft genome sequence of Bacteroides uniformis (ATCC 8492).</title>
        <authorList>
            <person name="Sudarsanam P."/>
            <person name="Ley R."/>
            <person name="Guruge J."/>
            <person name="Turnbaugh P.J."/>
            <person name="Mahowald M."/>
            <person name="Liep D."/>
            <person name="Gordon J."/>
        </authorList>
    </citation>
    <scope>NUCLEOTIDE SEQUENCE</scope>
    <source>
        <strain evidence="1">ATCC 8492</strain>
    </source>
</reference>
<dbReference type="Proteomes" id="UP000004110">
    <property type="component" value="Unassembled WGS sequence"/>
</dbReference>
<reference evidence="1" key="1">
    <citation type="submission" date="2007-06" db="EMBL/GenBank/DDBJ databases">
        <authorList>
            <person name="Fulton L."/>
            <person name="Clifton S."/>
            <person name="Fulton B."/>
            <person name="Xu J."/>
            <person name="Minx P."/>
            <person name="Pepin K.H."/>
            <person name="Johnson M."/>
            <person name="Thiruvilangam P."/>
            <person name="Bhonagiri V."/>
            <person name="Nash W.E."/>
            <person name="Mardis E.R."/>
            <person name="Wilson R.K."/>
        </authorList>
    </citation>
    <scope>NUCLEOTIDE SEQUENCE [LARGE SCALE GENOMIC DNA]</scope>
    <source>
        <strain evidence="1">ATCC 8492</strain>
    </source>
</reference>
<comment type="caution">
    <text evidence="1">The sequence shown here is derived from an EMBL/GenBank/DDBJ whole genome shotgun (WGS) entry which is preliminary data.</text>
</comment>
<name>A0ABC9N6F7_BACUC</name>